<dbReference type="Proteomes" id="UP000194221">
    <property type="component" value="Unassembled WGS sequence"/>
</dbReference>
<sequence>MMKIKLVSIPVDNQEKALEFYTKKLNFVKKIDVPVGDGNRWLTVVSGEEQDGPELLLEPAPVNFEPTKVYQKALFDAGIPYTQFNTSNAQKEYERLIDLGVTFSVKPTEMGTVKIAVFNDTCGNHIQIVEVL</sequence>
<dbReference type="PROSITE" id="PS51819">
    <property type="entry name" value="VOC"/>
    <property type="match status" value="1"/>
</dbReference>
<evidence type="ECO:0000313" key="2">
    <source>
        <dbReference type="EMBL" id="OSY88274.1"/>
    </source>
</evidence>
<dbReference type="Gene3D" id="3.10.180.10">
    <property type="entry name" value="2,3-Dihydroxybiphenyl 1,2-Dioxygenase, domain 1"/>
    <property type="match status" value="1"/>
</dbReference>
<dbReference type="EMBL" id="LAPZ01000003">
    <property type="protein sequence ID" value="OSY88274.1"/>
    <property type="molecule type" value="Genomic_DNA"/>
</dbReference>
<evidence type="ECO:0000313" key="3">
    <source>
        <dbReference type="Proteomes" id="UP000194221"/>
    </source>
</evidence>
<dbReference type="PANTHER" id="PTHR36437">
    <property type="entry name" value="GLYOXALASE/BLEOMYCIN RESISTANCE PROTEIN/DIOXYGENASE"/>
    <property type="match status" value="1"/>
</dbReference>
<reference evidence="2 3" key="1">
    <citation type="submission" date="2015-03" db="EMBL/GenBank/DDBJ databases">
        <title>Genome sequence of Tenacibaculum sp. S2-2, isolated from intestinal microbiota of sea cucumber, Apostichopus japonicas.</title>
        <authorList>
            <person name="Shao Z."/>
            <person name="Wang L."/>
            <person name="Li X."/>
        </authorList>
    </citation>
    <scope>NUCLEOTIDE SEQUENCE [LARGE SCALE GENOMIC DNA]</scope>
    <source>
        <strain evidence="2 3">S2-2</strain>
    </source>
</reference>
<dbReference type="Pfam" id="PF00903">
    <property type="entry name" value="Glyoxalase"/>
    <property type="match status" value="1"/>
</dbReference>
<dbReference type="PANTHER" id="PTHR36437:SF2">
    <property type="entry name" value="GLYOXALASE_BLEOMYCIN RESISTANCE PROTEIN_DIOXYGENASE"/>
    <property type="match status" value="1"/>
</dbReference>
<comment type="caution">
    <text evidence="2">The sequence shown here is derived from an EMBL/GenBank/DDBJ whole genome shotgun (WGS) entry which is preliminary data.</text>
</comment>
<name>A0A1Y2PCR3_9FLAO</name>
<gene>
    <name evidence="2" type="ORF">WH52_05735</name>
</gene>
<organism evidence="2 3">
    <name type="scientific">Tenacibaculum holothuriorum</name>
    <dbReference type="NCBI Taxonomy" id="1635173"/>
    <lineage>
        <taxon>Bacteria</taxon>
        <taxon>Pseudomonadati</taxon>
        <taxon>Bacteroidota</taxon>
        <taxon>Flavobacteriia</taxon>
        <taxon>Flavobacteriales</taxon>
        <taxon>Flavobacteriaceae</taxon>
        <taxon>Tenacibaculum</taxon>
    </lineage>
</organism>
<dbReference type="InParanoid" id="A0A1Y2PCR3"/>
<keyword evidence="3" id="KW-1185">Reference proteome</keyword>
<dbReference type="InterPro" id="IPR037523">
    <property type="entry name" value="VOC_core"/>
</dbReference>
<dbReference type="STRING" id="1635173.WH52_05735"/>
<protein>
    <submittedName>
        <fullName evidence="2">Glyoxalase</fullName>
    </submittedName>
</protein>
<proteinExistence type="predicted"/>
<accession>A0A1Y2PCR3</accession>
<dbReference type="InterPro" id="IPR004360">
    <property type="entry name" value="Glyas_Fos-R_dOase_dom"/>
</dbReference>
<evidence type="ECO:0000259" key="1">
    <source>
        <dbReference type="PROSITE" id="PS51819"/>
    </source>
</evidence>
<dbReference type="SUPFAM" id="SSF54593">
    <property type="entry name" value="Glyoxalase/Bleomycin resistance protein/Dihydroxybiphenyl dioxygenase"/>
    <property type="match status" value="1"/>
</dbReference>
<dbReference type="AlphaFoldDB" id="A0A1Y2PCR3"/>
<dbReference type="CDD" id="cd07263">
    <property type="entry name" value="VOC_like"/>
    <property type="match status" value="1"/>
</dbReference>
<dbReference type="InterPro" id="IPR029068">
    <property type="entry name" value="Glyas_Bleomycin-R_OHBP_Dase"/>
</dbReference>
<feature type="domain" description="VOC" evidence="1">
    <location>
        <begin position="3"/>
        <end position="131"/>
    </location>
</feature>
<dbReference type="FunCoup" id="A0A1Y2PCR3">
    <property type="interactions" value="40"/>
</dbReference>